<comment type="caution">
    <text evidence="2">The sequence shown here is derived from an EMBL/GenBank/DDBJ whole genome shotgun (WGS) entry which is preliminary data.</text>
</comment>
<dbReference type="Gene3D" id="3.30.1830.10">
    <property type="entry name" value="YehR-like"/>
    <property type="match status" value="1"/>
</dbReference>
<keyword evidence="3" id="KW-1185">Reference proteome</keyword>
<dbReference type="RefSeq" id="WP_172209167.1">
    <property type="nucleotide sequence ID" value="NZ_BLLI01000040.1"/>
</dbReference>
<protein>
    <submittedName>
        <fullName evidence="2">Uncharacterized protein</fullName>
    </submittedName>
</protein>
<dbReference type="EMBL" id="BLLI01000040">
    <property type="protein sequence ID" value="GFH42824.1"/>
    <property type="molecule type" value="Genomic_DNA"/>
</dbReference>
<dbReference type="SUPFAM" id="SSF160704">
    <property type="entry name" value="YehR-like"/>
    <property type="match status" value="1"/>
</dbReference>
<sequence length="291" mass="32589">MKKSTKVFLETVAVSSLILLATLSAKKRKMNVTSEKKNSSDQAVEPLSQEEEVVSEQVVAAFAQEQEVIATPEQEAVVDQVAPTFAPEEEAVSTPEEEEGWYKVFESAPQEQEVTSTPKKEEVISTPEQENGWYKVFESAPQEQEVVSTPEQESLVDKSVECSAQNQKVTYFKNEDGVYVAVTYYAKGDKVFRQTSENVIPYDTVGLTTIDEAKEVFDNVTKPYENIEGIYDWLVFSESSVTEMVDVDYRKVNIDEVKGLVGTVGFDDDMSDGVSLEKSIAMLEEKGYMRK</sequence>
<dbReference type="InterPro" id="IPR036699">
    <property type="entry name" value="YehR-like_sf"/>
</dbReference>
<organism evidence="2 3">
    <name type="scientific">Pseudolactococcus hodotermopsidis</name>
    <dbReference type="NCBI Taxonomy" id="2709157"/>
    <lineage>
        <taxon>Bacteria</taxon>
        <taxon>Bacillati</taxon>
        <taxon>Bacillota</taxon>
        <taxon>Bacilli</taxon>
        <taxon>Lactobacillales</taxon>
        <taxon>Streptococcaceae</taxon>
        <taxon>Pseudolactococcus</taxon>
    </lineage>
</organism>
<accession>A0A6A0BEA7</accession>
<proteinExistence type="predicted"/>
<dbReference type="InterPro" id="IPR009736">
    <property type="entry name" value="DUF1307"/>
</dbReference>
<dbReference type="Proteomes" id="UP000480303">
    <property type="component" value="Unassembled WGS sequence"/>
</dbReference>
<reference evidence="2 3" key="1">
    <citation type="submission" date="2020-02" db="EMBL/GenBank/DDBJ databases">
        <title>Draft genome sequence of Lactococcus sp. Hs30E4-3.</title>
        <authorList>
            <person name="Noda S."/>
            <person name="Yuki M."/>
            <person name="Ohkuma M."/>
        </authorList>
    </citation>
    <scope>NUCLEOTIDE SEQUENCE [LARGE SCALE GENOMIC DNA]</scope>
    <source>
        <strain evidence="2 3">Hs30E4-3</strain>
    </source>
</reference>
<gene>
    <name evidence="2" type="ORF">Hs30E_13750</name>
</gene>
<feature type="region of interest" description="Disordered" evidence="1">
    <location>
        <begin position="28"/>
        <end position="50"/>
    </location>
</feature>
<evidence type="ECO:0000256" key="1">
    <source>
        <dbReference type="SAM" id="MobiDB-lite"/>
    </source>
</evidence>
<dbReference type="AlphaFoldDB" id="A0A6A0BEA7"/>
<dbReference type="Pfam" id="PF06998">
    <property type="entry name" value="DUF1307"/>
    <property type="match status" value="1"/>
</dbReference>
<evidence type="ECO:0000313" key="3">
    <source>
        <dbReference type="Proteomes" id="UP000480303"/>
    </source>
</evidence>
<evidence type="ECO:0000313" key="2">
    <source>
        <dbReference type="EMBL" id="GFH42824.1"/>
    </source>
</evidence>
<name>A0A6A0BEA7_9LACT</name>